<dbReference type="InterPro" id="IPR000644">
    <property type="entry name" value="CBS_dom"/>
</dbReference>
<feature type="domain" description="CBS" evidence="2">
    <location>
        <begin position="76"/>
        <end position="133"/>
    </location>
</feature>
<dbReference type="InterPro" id="IPR051257">
    <property type="entry name" value="Diverse_CBS-Domain"/>
</dbReference>
<keyword evidence="1" id="KW-0129">CBS domain</keyword>
<accession>A0A098E8A7</accession>
<proteinExistence type="predicted"/>
<dbReference type="SMART" id="SM00116">
    <property type="entry name" value="CBS"/>
    <property type="match status" value="2"/>
</dbReference>
<name>A0A098E8A7_9ZZZZ</name>
<dbReference type="InterPro" id="IPR046342">
    <property type="entry name" value="CBS_dom_sf"/>
</dbReference>
<dbReference type="CDD" id="cd02205">
    <property type="entry name" value="CBS_pair_SF"/>
    <property type="match status" value="1"/>
</dbReference>
<dbReference type="PANTHER" id="PTHR43080:SF2">
    <property type="entry name" value="CBS DOMAIN-CONTAINING PROTEIN"/>
    <property type="match status" value="1"/>
</dbReference>
<dbReference type="SUPFAM" id="SSF54631">
    <property type="entry name" value="CBS-domain pair"/>
    <property type="match status" value="1"/>
</dbReference>
<reference evidence="3" key="1">
    <citation type="submission" date="2014-09" db="EMBL/GenBank/DDBJ databases">
        <authorList>
            <person name="Probst J Alexander"/>
        </authorList>
    </citation>
    <scope>NUCLEOTIDE SEQUENCE</scope>
</reference>
<organism evidence="3">
    <name type="scientific">groundwater metagenome</name>
    <dbReference type="NCBI Taxonomy" id="717931"/>
    <lineage>
        <taxon>unclassified sequences</taxon>
        <taxon>metagenomes</taxon>
        <taxon>ecological metagenomes</taxon>
    </lineage>
</organism>
<dbReference type="AlphaFoldDB" id="A0A098E8A7"/>
<evidence type="ECO:0000313" key="3">
    <source>
        <dbReference type="EMBL" id="CEG11759.1"/>
    </source>
</evidence>
<protein>
    <submittedName>
        <fullName evidence="3">Putative Inosine-5'-monophosphate dehydrogenase</fullName>
    </submittedName>
</protein>
<dbReference type="PANTHER" id="PTHR43080">
    <property type="entry name" value="CBS DOMAIN-CONTAINING PROTEIN CBSX3, MITOCHONDRIAL"/>
    <property type="match status" value="1"/>
</dbReference>
<dbReference type="Gene3D" id="3.10.580.10">
    <property type="entry name" value="CBS-domain"/>
    <property type="match status" value="1"/>
</dbReference>
<evidence type="ECO:0000256" key="1">
    <source>
        <dbReference type="ARBA" id="ARBA00023122"/>
    </source>
</evidence>
<dbReference type="Pfam" id="PF00571">
    <property type="entry name" value="CBS"/>
    <property type="match status" value="2"/>
</dbReference>
<feature type="domain" description="CBS" evidence="2">
    <location>
        <begin position="13"/>
        <end position="70"/>
    </location>
</feature>
<dbReference type="PROSITE" id="PS51371">
    <property type="entry name" value="CBS"/>
    <property type="match status" value="2"/>
</dbReference>
<gene>
    <name evidence="3" type="ORF">MSIBF_A1670019</name>
</gene>
<dbReference type="EMBL" id="CCXY01000076">
    <property type="protein sequence ID" value="CEG11759.1"/>
    <property type="molecule type" value="Genomic_DNA"/>
</dbReference>
<sequence>MKRIEETKVKDIMTYGAITVPENTSVMEAVNILVDGGVHGIVVINQRREPIGVVSEADIPKAFGRNFDDVQVTEIMYSPPEVIEMNKSVKDAREIMQNRHIHRLIVTDDSKEMRGILSLTDIIREIYKISHNVRK</sequence>
<evidence type="ECO:0000259" key="2">
    <source>
        <dbReference type="PROSITE" id="PS51371"/>
    </source>
</evidence>